<dbReference type="PANTHER" id="PTHR34501">
    <property type="entry name" value="PROTEIN YDDL-RELATED"/>
    <property type="match status" value="1"/>
</dbReference>
<keyword evidence="8" id="KW-0626">Porin</keyword>
<protein>
    <submittedName>
        <fullName evidence="12">Outer membrane porin OpcP</fullName>
    </submittedName>
</protein>
<dbReference type="GO" id="GO:0046930">
    <property type="term" value="C:pore complex"/>
    <property type="evidence" value="ECO:0007669"/>
    <property type="project" value="UniProtKB-KW"/>
</dbReference>
<evidence type="ECO:0000256" key="2">
    <source>
        <dbReference type="ARBA" id="ARBA00011233"/>
    </source>
</evidence>
<dbReference type="SUPFAM" id="SSF56935">
    <property type="entry name" value="Porins"/>
    <property type="match status" value="1"/>
</dbReference>
<dbReference type="CDD" id="cd00342">
    <property type="entry name" value="gram_neg_porins"/>
    <property type="match status" value="1"/>
</dbReference>
<evidence type="ECO:0000256" key="3">
    <source>
        <dbReference type="ARBA" id="ARBA00022448"/>
    </source>
</evidence>
<dbReference type="Pfam" id="PF13609">
    <property type="entry name" value="Porin_4"/>
    <property type="match status" value="1"/>
</dbReference>
<dbReference type="Proteomes" id="UP000054851">
    <property type="component" value="Unassembled WGS sequence"/>
</dbReference>
<dbReference type="InterPro" id="IPR001702">
    <property type="entry name" value="Porin_Gram-ve"/>
</dbReference>
<feature type="domain" description="Porin" evidence="11">
    <location>
        <begin position="41"/>
        <end position="387"/>
    </location>
</feature>
<evidence type="ECO:0000259" key="11">
    <source>
        <dbReference type="Pfam" id="PF13609"/>
    </source>
</evidence>
<keyword evidence="9" id="KW-0472">Membrane</keyword>
<name>A0A158CZP9_9BURK</name>
<comment type="subcellular location">
    <subcellularLocation>
        <location evidence="1">Cell outer membrane</location>
        <topology evidence="1">Multi-pass membrane protein</topology>
    </subcellularLocation>
</comment>
<evidence type="ECO:0000313" key="13">
    <source>
        <dbReference type="Proteomes" id="UP000054851"/>
    </source>
</evidence>
<evidence type="ECO:0000256" key="1">
    <source>
        <dbReference type="ARBA" id="ARBA00004571"/>
    </source>
</evidence>
<dbReference type="InterPro" id="IPR033900">
    <property type="entry name" value="Gram_neg_porin_domain"/>
</dbReference>
<dbReference type="GO" id="GO:0015288">
    <property type="term" value="F:porin activity"/>
    <property type="evidence" value="ECO:0007669"/>
    <property type="project" value="UniProtKB-KW"/>
</dbReference>
<keyword evidence="5" id="KW-0812">Transmembrane</keyword>
<sequence length="431" mass="45199">MRRTQFIACASARAGSKHGASRRTSNAKMPKHFAAVMVAMSAAAMPLLARAQSSVTLYGIIDTGLTYVNNQQVTTPSGGIEGKSAWSMTSGNVAPATFGLKGVEDLGGGTAAIFDLRSYFLSNNGALFEPNSLFDATAMVGLKSDAFGTLTLGRQFDSYTDALAPFAVSNAWAGPAGAHFGDIDNLNAAFNVNNAVKYVSPNFGGFALSGTFSFGNQAGAFATNRAWALAVNYSNGPFSAAGGYLSVRNPFNSVLHGDTTYVGELSCGQTPVSYCQMQNSDELRTFGFGAGYSLNELTVNAVVTSSKLVGSQYLTASNGPKSDIRFDTGEVNASYYLTSTLQAGIAYSYTRATISAIDSRSNIHKVSLGTVYNLSKRTALYGTVNFEKMTGDGLAINPITGSPENYAQLAYTGTSNSSSQVAVSIGIKHNF</sequence>
<proteinExistence type="predicted"/>
<dbReference type="PRINTS" id="PR00184">
    <property type="entry name" value="NEISSPPORIN"/>
</dbReference>
<evidence type="ECO:0000256" key="5">
    <source>
        <dbReference type="ARBA" id="ARBA00022692"/>
    </source>
</evidence>
<comment type="caution">
    <text evidence="12">The sequence shown here is derived from an EMBL/GenBank/DDBJ whole genome shotgun (WGS) entry which is preliminary data.</text>
</comment>
<dbReference type="InterPro" id="IPR023614">
    <property type="entry name" value="Porin_dom_sf"/>
</dbReference>
<dbReference type="GO" id="GO:0009279">
    <property type="term" value="C:cell outer membrane"/>
    <property type="evidence" value="ECO:0007669"/>
    <property type="project" value="UniProtKB-SubCell"/>
</dbReference>
<keyword evidence="6" id="KW-0732">Signal</keyword>
<evidence type="ECO:0000256" key="7">
    <source>
        <dbReference type="ARBA" id="ARBA00023065"/>
    </source>
</evidence>
<reference evidence="12" key="1">
    <citation type="submission" date="2016-01" db="EMBL/GenBank/DDBJ databases">
        <authorList>
            <person name="Peeters C."/>
        </authorList>
    </citation>
    <scope>NUCLEOTIDE SEQUENCE</scope>
    <source>
        <strain evidence="12">LMG 29322</strain>
    </source>
</reference>
<dbReference type="InterPro" id="IPR050298">
    <property type="entry name" value="Gram-neg_bact_OMP"/>
</dbReference>
<evidence type="ECO:0000256" key="6">
    <source>
        <dbReference type="ARBA" id="ARBA00022729"/>
    </source>
</evidence>
<keyword evidence="4" id="KW-1134">Transmembrane beta strand</keyword>
<keyword evidence="3" id="KW-0813">Transport</keyword>
<evidence type="ECO:0000256" key="4">
    <source>
        <dbReference type="ARBA" id="ARBA00022452"/>
    </source>
</evidence>
<evidence type="ECO:0000256" key="10">
    <source>
        <dbReference type="ARBA" id="ARBA00023237"/>
    </source>
</evidence>
<evidence type="ECO:0000256" key="9">
    <source>
        <dbReference type="ARBA" id="ARBA00023136"/>
    </source>
</evidence>
<keyword evidence="10" id="KW-0998">Cell outer membrane</keyword>
<keyword evidence="13" id="KW-1185">Reference proteome</keyword>
<organism evidence="12 13">
    <name type="scientific">Caballeronia hypogeia</name>
    <dbReference type="NCBI Taxonomy" id="1777140"/>
    <lineage>
        <taxon>Bacteria</taxon>
        <taxon>Pseudomonadati</taxon>
        <taxon>Pseudomonadota</taxon>
        <taxon>Betaproteobacteria</taxon>
        <taxon>Burkholderiales</taxon>
        <taxon>Burkholderiaceae</taxon>
        <taxon>Caballeronia</taxon>
    </lineage>
</organism>
<dbReference type="AlphaFoldDB" id="A0A158CZP9"/>
<comment type="subunit">
    <text evidence="2">Homotrimer.</text>
</comment>
<dbReference type="InterPro" id="IPR002299">
    <property type="entry name" value="Porin_Neis"/>
</dbReference>
<dbReference type="PANTHER" id="PTHR34501:SF9">
    <property type="entry name" value="MAJOR OUTER MEMBRANE PROTEIN P.IA"/>
    <property type="match status" value="1"/>
</dbReference>
<evidence type="ECO:0000256" key="8">
    <source>
        <dbReference type="ARBA" id="ARBA00023114"/>
    </source>
</evidence>
<evidence type="ECO:0000313" key="12">
    <source>
        <dbReference type="EMBL" id="SAK87436.1"/>
    </source>
</evidence>
<accession>A0A158CZP9</accession>
<keyword evidence="7" id="KW-0406">Ion transport</keyword>
<dbReference type="STRING" id="1777140.AWB79_06183"/>
<dbReference type="EMBL" id="FCOA02000031">
    <property type="protein sequence ID" value="SAK87436.1"/>
    <property type="molecule type" value="Genomic_DNA"/>
</dbReference>
<dbReference type="Gene3D" id="2.40.160.10">
    <property type="entry name" value="Porin"/>
    <property type="match status" value="1"/>
</dbReference>
<dbReference type="GO" id="GO:0034220">
    <property type="term" value="P:monoatomic ion transmembrane transport"/>
    <property type="evidence" value="ECO:0007669"/>
    <property type="project" value="InterPro"/>
</dbReference>
<gene>
    <name evidence="12" type="ORF">AWB79_06183</name>
</gene>
<dbReference type="PRINTS" id="PR00182">
    <property type="entry name" value="ECOLNEIPORIN"/>
</dbReference>